<feature type="region of interest" description="Disordered" evidence="2">
    <location>
        <begin position="186"/>
        <end position="214"/>
    </location>
</feature>
<keyword evidence="1" id="KW-0175">Coiled coil</keyword>
<keyword evidence="5" id="KW-1185">Reference proteome</keyword>
<comment type="caution">
    <text evidence="4">The sequence shown here is derived from an EMBL/GenBank/DDBJ whole genome shotgun (WGS) entry which is preliminary data.</text>
</comment>
<feature type="signal peptide" evidence="3">
    <location>
        <begin position="1"/>
        <end position="27"/>
    </location>
</feature>
<evidence type="ECO:0000313" key="4">
    <source>
        <dbReference type="EMBL" id="MBC2575154.1"/>
    </source>
</evidence>
<keyword evidence="3" id="KW-0732">Signal</keyword>
<feature type="coiled-coil region" evidence="1">
    <location>
        <begin position="140"/>
        <end position="185"/>
    </location>
</feature>
<evidence type="ECO:0000256" key="1">
    <source>
        <dbReference type="SAM" id="Coils"/>
    </source>
</evidence>
<name>A0ABR6TIZ0_9FIRM</name>
<protein>
    <submittedName>
        <fullName evidence="4">Uncharacterized protein</fullName>
    </submittedName>
</protein>
<accession>A0ABR6TIZ0</accession>
<organism evidence="4 5">
    <name type="scientific">Peptostreptococcus canis</name>
    <dbReference type="NCBI Taxonomy" id="1159213"/>
    <lineage>
        <taxon>Bacteria</taxon>
        <taxon>Bacillati</taxon>
        <taxon>Bacillota</taxon>
        <taxon>Clostridia</taxon>
        <taxon>Peptostreptococcales</taxon>
        <taxon>Peptostreptococcaceae</taxon>
        <taxon>Peptostreptococcus</taxon>
    </lineage>
</organism>
<sequence>MKKMVALLMTGTIATSLLNSFNSQVFAEEKDKRECIECNEEFIQSENINDIFASGNSFLTQNQVLEEEKESELDNKELEKIESEIDSIYDSIMNRDNIYEKYDKISARNQNLWEKLYNSLDEYYSEDITIDTIKSSKAINEDEKNKLIEDQKELDKLDKIFEQRIKEAEDATKSLTEKADKIYEKINSEQENDEPVLYKNNSNLSENSEETDFE</sequence>
<dbReference type="RefSeq" id="WP_185623199.1">
    <property type="nucleotide sequence ID" value="NZ_JABGBW010000001.1"/>
</dbReference>
<dbReference type="EMBL" id="JABGBW010000001">
    <property type="protein sequence ID" value="MBC2575154.1"/>
    <property type="molecule type" value="Genomic_DNA"/>
</dbReference>
<evidence type="ECO:0000313" key="5">
    <source>
        <dbReference type="Proteomes" id="UP000713904"/>
    </source>
</evidence>
<dbReference type="Proteomes" id="UP000713904">
    <property type="component" value="Unassembled WGS sequence"/>
</dbReference>
<evidence type="ECO:0000256" key="3">
    <source>
        <dbReference type="SAM" id="SignalP"/>
    </source>
</evidence>
<proteinExistence type="predicted"/>
<feature type="chain" id="PRO_5046304408" evidence="3">
    <location>
        <begin position="28"/>
        <end position="214"/>
    </location>
</feature>
<gene>
    <name evidence="4" type="ORF">HLB29_00450</name>
</gene>
<reference evidence="4 5" key="1">
    <citation type="submission" date="2020-05" db="EMBL/GenBank/DDBJ databases">
        <title>Draft genome of xy-202 and genomic insight in genome of the genus Peptostreptococcus.</title>
        <authorList>
            <person name="Zhang Z."/>
        </authorList>
    </citation>
    <scope>NUCLEOTIDE SEQUENCE [LARGE SCALE GENOMIC DNA]</scope>
    <source>
        <strain evidence="4 5">DSM 27025</strain>
    </source>
</reference>
<evidence type="ECO:0000256" key="2">
    <source>
        <dbReference type="SAM" id="MobiDB-lite"/>
    </source>
</evidence>